<evidence type="ECO:0000256" key="3">
    <source>
        <dbReference type="ARBA" id="ARBA00022741"/>
    </source>
</evidence>
<keyword evidence="6 9" id="KW-0175">Coiled coil</keyword>
<sequence>MPSLKKTPLFSFDGPFDPKKIADGLYELWNEKKVFQAKKNKKPFSVVMAPPNLTGVLHLGHAWEISLSDLYLRYKRLQGFAVNWIPGYDHAGIATQTKYEKSLNAKQKQDYQKLPASLKVKAIWQWALAQGEIINSQIKLLGASVDWTNHRFTLDEKSSLAVNHAFKKLYDHQLIFKAKALVNWDLKLQTAISNIEVENKPQEQLLYYVIYQLSDSNDHLVVATTRPETIFADVALFVNPIDKRYKKYLKKTVINPLTKKNLRVLADSYVQMDFGSGVLKCTPGHDFNDYQLGKKYQLEELSAYGLDGKMNCSAGRFSGMDRLITRQLVVEQLTKEKLLIKTEKIISNVGFSERTGEIVEPLLSTQWFIDLPKVVPDLKKAIIDKKALQIFPKRFLKLLTHWLAITDKWCISRQLVWGHQIPAWYHKKTKKVYVDVKPPKDLENYEQDRDVLDTWFSSSLWPLICFDWPNNNLTFQNGYPNNLMIMGFDIIFFWGIRMLFQGYFHTKKLPFKHLLVHGLIRDANGKKMSKSIGNVVDPIPLIEKYGSDALRICLTASTTPGEDSNFQTERLVDASNFLNKLWNASKYIFNLKPDQNITKKTNNSLADIWILNGLSQVSSQIAVLLDQYNFTLANKLIYNFVWNDFCNTYLELTKPSLSTNQKNHTIQVLRLVLEQIAIILHPFAPFLTERIYQGLKNDHNQFILNQSWVKKTARSSSAKQFDTIIEIITILRKFRSEANLAYKYLLVISLQTSEQQLINILKKAQTYFDAINCQIQTINETLEDDNQYALSFSQGFIVIHDENLKQKAQTALDKQIEVLKNEVSRSQKILANKKFLEKAPPIKVQEEQAKLKRYQEELKAALKKNHK</sequence>
<comment type="function">
    <text evidence="9">Catalyzes the attachment of valine to tRNA(Val). As ValRS can inadvertently accommodate and process structurally similar amino acids such as threonine, to avoid such errors, it has a 'posttransfer' editing activity that hydrolyzes mischarged Thr-tRNA(Val) in a tRNA-dependent manner.</text>
</comment>
<dbReference type="RefSeq" id="WP_343251372.1">
    <property type="nucleotide sequence ID" value="NZ_HG937516.1"/>
</dbReference>
<dbReference type="SUPFAM" id="SSF52374">
    <property type="entry name" value="Nucleotidylyl transferase"/>
    <property type="match status" value="1"/>
</dbReference>
<keyword evidence="2 9" id="KW-0436">Ligase</keyword>
<dbReference type="InterPro" id="IPR037118">
    <property type="entry name" value="Val-tRNA_synth_C_sf"/>
</dbReference>
<dbReference type="GO" id="GO:0006438">
    <property type="term" value="P:valyl-tRNA aminoacylation"/>
    <property type="evidence" value="ECO:0007669"/>
    <property type="project" value="UniProtKB-UniRule"/>
</dbReference>
<evidence type="ECO:0000256" key="1">
    <source>
        <dbReference type="ARBA" id="ARBA00022490"/>
    </source>
</evidence>
<dbReference type="Pfam" id="PF10458">
    <property type="entry name" value="Val_tRNA-synt_C"/>
    <property type="match status" value="1"/>
</dbReference>
<dbReference type="InterPro" id="IPR002303">
    <property type="entry name" value="Valyl-tRNA_ligase"/>
</dbReference>
<feature type="binding site" evidence="9">
    <location>
        <position position="530"/>
    </location>
    <ligand>
        <name>ATP</name>
        <dbReference type="ChEBI" id="CHEBI:30616"/>
    </ligand>
</feature>
<dbReference type="EMBL" id="HG937516">
    <property type="protein sequence ID" value="CDN40742.1"/>
    <property type="molecule type" value="Genomic_DNA"/>
</dbReference>
<evidence type="ECO:0000259" key="10">
    <source>
        <dbReference type="Pfam" id="PF00133"/>
    </source>
</evidence>
<dbReference type="GO" id="GO:0005829">
    <property type="term" value="C:cytosol"/>
    <property type="evidence" value="ECO:0007669"/>
    <property type="project" value="TreeGrafter"/>
</dbReference>
<evidence type="ECO:0000259" key="12">
    <source>
        <dbReference type="Pfam" id="PF10458"/>
    </source>
</evidence>
<evidence type="ECO:0000256" key="4">
    <source>
        <dbReference type="ARBA" id="ARBA00022840"/>
    </source>
</evidence>
<dbReference type="InterPro" id="IPR019499">
    <property type="entry name" value="Val-tRNA_synth_tRNA-bd"/>
</dbReference>
<evidence type="ECO:0000256" key="9">
    <source>
        <dbReference type="HAMAP-Rule" id="MF_02004"/>
    </source>
</evidence>
<dbReference type="InterPro" id="IPR002300">
    <property type="entry name" value="aa-tRNA-synth_Ia"/>
</dbReference>
<evidence type="ECO:0000256" key="8">
    <source>
        <dbReference type="ARBA" id="ARBA00047552"/>
    </source>
</evidence>
<dbReference type="CDD" id="cd00817">
    <property type="entry name" value="ValRS_core"/>
    <property type="match status" value="1"/>
</dbReference>
<dbReference type="PROSITE" id="PS00178">
    <property type="entry name" value="AA_TRNA_LIGASE_I"/>
    <property type="match status" value="1"/>
</dbReference>
<dbReference type="InterPro" id="IPR009080">
    <property type="entry name" value="tRNAsynth_Ia_anticodon-bd"/>
</dbReference>
<keyword evidence="7 9" id="KW-0030">Aminoacyl-tRNA synthetase</keyword>
<dbReference type="SUPFAM" id="SSF47323">
    <property type="entry name" value="Anticodon-binding domain of a subclass of class I aminoacyl-tRNA synthetases"/>
    <property type="match status" value="1"/>
</dbReference>
<dbReference type="CDD" id="cd07962">
    <property type="entry name" value="Anticodon_Ia_Val"/>
    <property type="match status" value="1"/>
</dbReference>
<comment type="subunit">
    <text evidence="9">Monomer.</text>
</comment>
<comment type="similarity">
    <text evidence="9">Belongs to the class-I aminoacyl-tRNA synthetase family. ValS type 1 subfamily.</text>
</comment>
<dbReference type="Proteomes" id="UP000261764">
    <property type="component" value="Chromosome I"/>
</dbReference>
<dbReference type="GO" id="GO:0004832">
    <property type="term" value="F:valine-tRNA ligase activity"/>
    <property type="evidence" value="ECO:0007669"/>
    <property type="project" value="UniProtKB-UniRule"/>
</dbReference>
<dbReference type="EC" id="6.1.1.9" evidence="9"/>
<dbReference type="PANTHER" id="PTHR11946:SF93">
    <property type="entry name" value="VALINE--TRNA LIGASE, CHLOROPLASTIC_MITOCHONDRIAL 2"/>
    <property type="match status" value="1"/>
</dbReference>
<keyword evidence="5 9" id="KW-0648">Protein biosynthesis</keyword>
<dbReference type="InterPro" id="IPR013155">
    <property type="entry name" value="M/V/L/I-tRNA-synth_anticd-bd"/>
</dbReference>
<dbReference type="Pfam" id="PF00133">
    <property type="entry name" value="tRNA-synt_1"/>
    <property type="match status" value="1"/>
</dbReference>
<dbReference type="SUPFAM" id="SSF50677">
    <property type="entry name" value="ValRS/IleRS/LeuRS editing domain"/>
    <property type="match status" value="1"/>
</dbReference>
<organism evidence="13 14">
    <name type="scientific">Mycoplasma amphoriforme A39</name>
    <dbReference type="NCBI Taxonomy" id="572419"/>
    <lineage>
        <taxon>Bacteria</taxon>
        <taxon>Bacillati</taxon>
        <taxon>Mycoplasmatota</taxon>
        <taxon>Mollicutes</taxon>
        <taxon>Mycoplasmataceae</taxon>
        <taxon>Mycoplasma</taxon>
    </lineage>
</organism>
<dbReference type="InterPro" id="IPR009008">
    <property type="entry name" value="Val/Leu/Ile-tRNA-synth_edit"/>
</dbReference>
<proteinExistence type="inferred from homology"/>
<gene>
    <name evidence="9" type="primary">valS</name>
    <name evidence="13" type="ORF">MAMA39_06250</name>
</gene>
<evidence type="ECO:0000256" key="5">
    <source>
        <dbReference type="ARBA" id="ARBA00022917"/>
    </source>
</evidence>
<reference evidence="13 14" key="1">
    <citation type="journal article" date="2015" name="Clin. Infect. Dis.">
        <title>Genomic Investigations unmask Mycoplasma amphoriforme, a new respiratory pathogen.</title>
        <authorList>
            <person name="Gillespie S.H."/>
            <person name="Ling C.L."/>
            <person name="Oravcova K."/>
            <person name="Pinheiro M."/>
            <person name="Wells L."/>
            <person name="Bryant J.M."/>
            <person name="McHugh T.D."/>
            <person name="Bebear C."/>
            <person name="Webster D."/>
            <person name="Harris S.R."/>
            <person name="Seth-Smith H.M."/>
            <person name="Thomson N.R."/>
        </authorList>
    </citation>
    <scope>NUCLEOTIDE SEQUENCE [LARGE SCALE GENOMIC DNA]</scope>
    <source>
        <strain evidence="13 14">A39</strain>
    </source>
</reference>
<feature type="domain" description="Methionyl/Valyl/Leucyl/Isoleucyl-tRNA synthetase anticodon-binding" evidence="11">
    <location>
        <begin position="607"/>
        <end position="741"/>
    </location>
</feature>
<comment type="subcellular location">
    <subcellularLocation>
        <location evidence="9">Cytoplasm</location>
    </subcellularLocation>
</comment>
<dbReference type="GO" id="GO:0005524">
    <property type="term" value="F:ATP binding"/>
    <property type="evidence" value="ECO:0007669"/>
    <property type="project" value="UniProtKB-UniRule"/>
</dbReference>
<dbReference type="InterPro" id="IPR010978">
    <property type="entry name" value="tRNA-bd_arm"/>
</dbReference>
<dbReference type="InterPro" id="IPR014729">
    <property type="entry name" value="Rossmann-like_a/b/a_fold"/>
</dbReference>
<evidence type="ECO:0000256" key="7">
    <source>
        <dbReference type="ARBA" id="ARBA00023146"/>
    </source>
</evidence>
<dbReference type="InterPro" id="IPR033705">
    <property type="entry name" value="Anticodon_Ia_Val"/>
</dbReference>
<comment type="catalytic activity">
    <reaction evidence="8 9">
        <text>tRNA(Val) + L-valine + ATP = L-valyl-tRNA(Val) + AMP + diphosphate</text>
        <dbReference type="Rhea" id="RHEA:10704"/>
        <dbReference type="Rhea" id="RHEA-COMP:9672"/>
        <dbReference type="Rhea" id="RHEA-COMP:9708"/>
        <dbReference type="ChEBI" id="CHEBI:30616"/>
        <dbReference type="ChEBI" id="CHEBI:33019"/>
        <dbReference type="ChEBI" id="CHEBI:57762"/>
        <dbReference type="ChEBI" id="CHEBI:78442"/>
        <dbReference type="ChEBI" id="CHEBI:78537"/>
        <dbReference type="ChEBI" id="CHEBI:456215"/>
        <dbReference type="EC" id="6.1.1.9"/>
    </reaction>
</comment>
<dbReference type="InterPro" id="IPR001412">
    <property type="entry name" value="aa-tRNA-synth_I_CS"/>
</dbReference>
<dbReference type="PANTHER" id="PTHR11946">
    <property type="entry name" value="VALYL-TRNA SYNTHETASES"/>
    <property type="match status" value="1"/>
</dbReference>
<protein>
    <recommendedName>
        <fullName evidence="9">Valine--tRNA ligase</fullName>
        <ecNumber evidence="9">6.1.1.9</ecNumber>
    </recommendedName>
    <alternativeName>
        <fullName evidence="9">Valyl-tRNA synthetase</fullName>
        <shortName evidence="9">ValRS</shortName>
    </alternativeName>
</protein>
<evidence type="ECO:0000256" key="6">
    <source>
        <dbReference type="ARBA" id="ARBA00023054"/>
    </source>
</evidence>
<dbReference type="Gene3D" id="1.10.287.380">
    <property type="entry name" value="Valyl-tRNA synthetase, C-terminal domain"/>
    <property type="match status" value="1"/>
</dbReference>
<keyword evidence="1 9" id="KW-0963">Cytoplasm</keyword>
<keyword evidence="3 9" id="KW-0547">Nucleotide-binding</keyword>
<evidence type="ECO:0000313" key="13">
    <source>
        <dbReference type="EMBL" id="CDN40742.1"/>
    </source>
</evidence>
<feature type="domain" description="Valyl-tRNA synthetase tRNA-binding arm" evidence="12">
    <location>
        <begin position="809"/>
        <end position="859"/>
    </location>
</feature>
<keyword evidence="14" id="KW-1185">Reference proteome</keyword>
<dbReference type="HAMAP" id="MF_02004">
    <property type="entry name" value="Val_tRNA_synth_type1"/>
    <property type="match status" value="1"/>
</dbReference>
<evidence type="ECO:0000259" key="11">
    <source>
        <dbReference type="Pfam" id="PF08264"/>
    </source>
</evidence>
<comment type="domain">
    <text evidence="9">The C-terminal coiled-coil domain is crucial for aminoacylation activity.</text>
</comment>
<dbReference type="Pfam" id="PF08264">
    <property type="entry name" value="Anticodon_1"/>
    <property type="match status" value="1"/>
</dbReference>
<dbReference type="KEGG" id="mamp:MAMA39_06250"/>
<dbReference type="GO" id="GO:0002161">
    <property type="term" value="F:aminoacyl-tRNA deacylase activity"/>
    <property type="evidence" value="ECO:0007669"/>
    <property type="project" value="InterPro"/>
</dbReference>
<dbReference type="SUPFAM" id="SSF46589">
    <property type="entry name" value="tRNA-binding arm"/>
    <property type="match status" value="1"/>
</dbReference>
<feature type="short sequence motif" description="'HIGH' region" evidence="9">
    <location>
        <begin position="51"/>
        <end position="61"/>
    </location>
</feature>
<dbReference type="PRINTS" id="PR00986">
    <property type="entry name" value="TRNASYNTHVAL"/>
</dbReference>
<dbReference type="NCBIfam" id="NF004349">
    <property type="entry name" value="PRK05729.1"/>
    <property type="match status" value="1"/>
</dbReference>
<feature type="domain" description="Aminoacyl-tRNA synthetase class Ia" evidence="10">
    <location>
        <begin position="25"/>
        <end position="566"/>
    </location>
</feature>
<dbReference type="Gene3D" id="1.10.730.10">
    <property type="entry name" value="Isoleucyl-tRNA Synthetase, Domain 1"/>
    <property type="match status" value="1"/>
</dbReference>
<dbReference type="AlphaFoldDB" id="A0A292IJK8"/>
<accession>A0A292IJK8</accession>
<dbReference type="NCBIfam" id="TIGR00422">
    <property type="entry name" value="valS"/>
    <property type="match status" value="1"/>
</dbReference>
<evidence type="ECO:0000256" key="2">
    <source>
        <dbReference type="ARBA" id="ARBA00022598"/>
    </source>
</evidence>
<keyword evidence="4 9" id="KW-0067">ATP-binding</keyword>
<feature type="short sequence motif" description="'KMSKS' region" evidence="9">
    <location>
        <begin position="527"/>
        <end position="531"/>
    </location>
</feature>
<comment type="domain">
    <text evidence="9">ValRS has two distinct active sites: one for aminoacylation and one for editing. The misactivated threonine is translocated from the active site to the editing site.</text>
</comment>
<evidence type="ECO:0000313" key="14">
    <source>
        <dbReference type="Proteomes" id="UP000261764"/>
    </source>
</evidence>
<name>A0A292IJK8_9MOLU</name>
<dbReference type="Gene3D" id="3.40.50.620">
    <property type="entry name" value="HUPs"/>
    <property type="match status" value="2"/>
</dbReference>